<dbReference type="PANTHER" id="PTHR46312:SF2">
    <property type="entry name" value="NUCLEOTIDE-BINDING OLIGOMERIZATION DOMAIN-CONTAINING PROTEIN 2-LIKE"/>
    <property type="match status" value="1"/>
</dbReference>
<reference evidence="2 3" key="1">
    <citation type="journal article" date="2017" name="PLoS Biol.">
        <title>The sea cucumber genome provides insights into morphological evolution and visceral regeneration.</title>
        <authorList>
            <person name="Zhang X."/>
            <person name="Sun L."/>
            <person name="Yuan J."/>
            <person name="Sun Y."/>
            <person name="Gao Y."/>
            <person name="Zhang L."/>
            <person name="Li S."/>
            <person name="Dai H."/>
            <person name="Hamel J.F."/>
            <person name="Liu C."/>
            <person name="Yu Y."/>
            <person name="Liu S."/>
            <person name="Lin W."/>
            <person name="Guo K."/>
            <person name="Jin S."/>
            <person name="Xu P."/>
            <person name="Storey K.B."/>
            <person name="Huan P."/>
            <person name="Zhang T."/>
            <person name="Zhou Y."/>
            <person name="Zhang J."/>
            <person name="Lin C."/>
            <person name="Li X."/>
            <person name="Xing L."/>
            <person name="Huo D."/>
            <person name="Sun M."/>
            <person name="Wang L."/>
            <person name="Mercier A."/>
            <person name="Li F."/>
            <person name="Yang H."/>
            <person name="Xiang J."/>
        </authorList>
    </citation>
    <scope>NUCLEOTIDE SEQUENCE [LARGE SCALE GENOMIC DNA]</scope>
    <source>
        <strain evidence="2">Shaxun</strain>
        <tissue evidence="2">Muscle</tissue>
    </source>
</reference>
<evidence type="ECO:0000313" key="3">
    <source>
        <dbReference type="Proteomes" id="UP000230750"/>
    </source>
</evidence>
<dbReference type="AlphaFoldDB" id="A0A2G8JKU9"/>
<dbReference type="PANTHER" id="PTHR46312">
    <property type="entry name" value="NACHT DOMAIN-CONTAINING PROTEIN"/>
    <property type="match status" value="1"/>
</dbReference>
<comment type="caution">
    <text evidence="2">The sequence shown here is derived from an EMBL/GenBank/DDBJ whole genome shotgun (WGS) entry which is preliminary data.</text>
</comment>
<feature type="domain" description="NACHT" evidence="1">
    <location>
        <begin position="70"/>
        <end position="221"/>
    </location>
</feature>
<protein>
    <recommendedName>
        <fullName evidence="1">NACHT domain-containing protein</fullName>
    </recommendedName>
</protein>
<evidence type="ECO:0000313" key="2">
    <source>
        <dbReference type="EMBL" id="PIK36368.1"/>
    </source>
</evidence>
<sequence>MDKYSSKKKKSEDPSLSHESCCDVIIDGAPYSARDIVVEGVTKEKEGPWVRVDSYKDIFTDPRMKAKRRIIEAEAGYGKSTVTLQLAYDWCNGVKDSPFKDVEILILLRLRQLNSKMSIYQAIKLFLAPNDPRIKSTDIKNIIESCSSVKVLLDGYDEFPDRDGTTGSDVERIITSNLLGNIDVTLTTRYLPKDYDEANTKRVRLVGFDEKARDQYIRKAVTGEDDESVAKIKRALKANPILDDLCQVPLIIVMFSHMTHEKTHFQKFKSVTEFFSYMIECFHSHLSNKSLAKSAKAYNIEYAVKYKELSKVAFEGLCGKKNRQLSWRKDGLCIRLGQGFCQHYIAVGILVEEEVSAVTNEQTSATDIQTRTDVRFYHQLFCEWFASFRLVEVVAATRGASELKKVLDEVDPFNLQYLYRFTCGISSAVGKRIIEYLKSRRNGDKFAILCILEQTGEVDGIKDTVRDLCSKQVDIKDGDSKLLQRSTIQLLEIASRLDVCSSYTRV</sequence>
<accession>A0A2G8JKU9</accession>
<proteinExistence type="predicted"/>
<dbReference type="STRING" id="307972.A0A2G8JKU9"/>
<dbReference type="Pfam" id="PF05729">
    <property type="entry name" value="NACHT"/>
    <property type="match status" value="1"/>
</dbReference>
<dbReference type="InterPro" id="IPR007111">
    <property type="entry name" value="NACHT_NTPase"/>
</dbReference>
<dbReference type="OrthoDB" id="120976at2759"/>
<organism evidence="2 3">
    <name type="scientific">Stichopus japonicus</name>
    <name type="common">Sea cucumber</name>
    <dbReference type="NCBI Taxonomy" id="307972"/>
    <lineage>
        <taxon>Eukaryota</taxon>
        <taxon>Metazoa</taxon>
        <taxon>Echinodermata</taxon>
        <taxon>Eleutherozoa</taxon>
        <taxon>Echinozoa</taxon>
        <taxon>Holothuroidea</taxon>
        <taxon>Aspidochirotacea</taxon>
        <taxon>Aspidochirotida</taxon>
        <taxon>Stichopodidae</taxon>
        <taxon>Apostichopus</taxon>
    </lineage>
</organism>
<name>A0A2G8JKU9_STIJA</name>
<dbReference type="EMBL" id="MRZV01001688">
    <property type="protein sequence ID" value="PIK36368.1"/>
    <property type="molecule type" value="Genomic_DNA"/>
</dbReference>
<keyword evidence="3" id="KW-1185">Reference proteome</keyword>
<dbReference type="Proteomes" id="UP000230750">
    <property type="component" value="Unassembled WGS sequence"/>
</dbReference>
<dbReference type="InterPro" id="IPR027417">
    <property type="entry name" value="P-loop_NTPase"/>
</dbReference>
<gene>
    <name evidence="2" type="ORF">BSL78_26802</name>
</gene>
<dbReference type="Gene3D" id="3.40.50.300">
    <property type="entry name" value="P-loop containing nucleotide triphosphate hydrolases"/>
    <property type="match status" value="1"/>
</dbReference>
<evidence type="ECO:0000259" key="1">
    <source>
        <dbReference type="Pfam" id="PF05729"/>
    </source>
</evidence>